<dbReference type="Pfam" id="PF15375">
    <property type="entry name" value="FSAF1"/>
    <property type="match status" value="1"/>
</dbReference>
<dbReference type="InterPro" id="IPR027973">
    <property type="entry name" value="FSAF1-like"/>
</dbReference>
<dbReference type="GO" id="GO:0005730">
    <property type="term" value="C:nucleolus"/>
    <property type="evidence" value="ECO:0007669"/>
    <property type="project" value="TreeGrafter"/>
</dbReference>
<evidence type="ECO:0000313" key="3">
    <source>
        <dbReference type="Proteomes" id="UP000268093"/>
    </source>
</evidence>
<reference evidence="2 3" key="1">
    <citation type="journal article" date="2018" name="New Phytol.">
        <title>Phylogenomics of Endogonaceae and evolution of mycorrhizas within Mucoromycota.</title>
        <authorList>
            <person name="Chang Y."/>
            <person name="Desiro A."/>
            <person name="Na H."/>
            <person name="Sandor L."/>
            <person name="Lipzen A."/>
            <person name="Clum A."/>
            <person name="Barry K."/>
            <person name="Grigoriev I.V."/>
            <person name="Martin F.M."/>
            <person name="Stajich J.E."/>
            <person name="Smith M.E."/>
            <person name="Bonito G."/>
            <person name="Spatafora J.W."/>
        </authorList>
    </citation>
    <scope>NUCLEOTIDE SEQUENCE [LARGE SCALE GENOMIC DNA]</scope>
    <source>
        <strain evidence="2 3">GMNB39</strain>
    </source>
</reference>
<keyword evidence="3" id="KW-1185">Reference proteome</keyword>
<dbReference type="PANTHER" id="PTHR28096">
    <property type="entry name" value="PROTEIN FAF1"/>
    <property type="match status" value="1"/>
</dbReference>
<dbReference type="OrthoDB" id="5556956at2759"/>
<feature type="region of interest" description="Disordered" evidence="1">
    <location>
        <begin position="102"/>
        <end position="146"/>
    </location>
</feature>
<protein>
    <submittedName>
        <fullName evidence="2">Uncharacterized protein</fullName>
    </submittedName>
</protein>
<dbReference type="AlphaFoldDB" id="A0A433DGI1"/>
<evidence type="ECO:0000313" key="2">
    <source>
        <dbReference type="EMBL" id="RUP49962.1"/>
    </source>
</evidence>
<sequence>MWSCDVIPTDTASHRISLVIQATAPFLFQTIIHAEPSEPYRQKTKASRGEFAWRGTTKSPHSTVCSFLHASDDQEDVLLAKLKAHGDMFMSALGVRDADAKKKNKKRKVEDVGAGNRPAKNWVDDDDDPNVGMKEGDDGVVSSNKKAQHQPEIVVFDGSSLKKPVAGNSKVEYKAFMSSKVSKLEPPPPPPPKSVKEMEEEEKNLQNDRELQELLKTSKLLEEYQVEEMSGKERRKFTEQKLVALGVKASKGLKVPTIISLGMQQKRKEREAKELEEAKHLGLYHHTQKHLYPTGSASAKPDGGKFRRDRGLGMGIGKFKEGVLTLSKQDIARVEGTVPSRGGRGGRRGGRGCGRGGGKGGGRGGRGGGWRWASERH</sequence>
<dbReference type="Proteomes" id="UP000268093">
    <property type="component" value="Unassembled WGS sequence"/>
</dbReference>
<dbReference type="InterPro" id="IPR053030">
    <property type="entry name" value="Ribosomal_biogenesis_FAF1-like"/>
</dbReference>
<name>A0A433DGI1_9FUNG</name>
<dbReference type="EMBL" id="RBNI01001808">
    <property type="protein sequence ID" value="RUP49962.1"/>
    <property type="molecule type" value="Genomic_DNA"/>
</dbReference>
<proteinExistence type="predicted"/>
<gene>
    <name evidence="2" type="ORF">BC936DRAFT_140854</name>
</gene>
<organism evidence="2 3">
    <name type="scientific">Jimgerdemannia flammicorona</name>
    <dbReference type="NCBI Taxonomy" id="994334"/>
    <lineage>
        <taxon>Eukaryota</taxon>
        <taxon>Fungi</taxon>
        <taxon>Fungi incertae sedis</taxon>
        <taxon>Mucoromycota</taxon>
        <taxon>Mucoromycotina</taxon>
        <taxon>Endogonomycetes</taxon>
        <taxon>Endogonales</taxon>
        <taxon>Endogonaceae</taxon>
        <taxon>Jimgerdemannia</taxon>
    </lineage>
</organism>
<feature type="compositionally biased region" description="Gly residues" evidence="1">
    <location>
        <begin position="351"/>
        <end position="370"/>
    </location>
</feature>
<dbReference type="PANTHER" id="PTHR28096:SF1">
    <property type="entry name" value="PROTEIN FAF1"/>
    <property type="match status" value="1"/>
</dbReference>
<feature type="region of interest" description="Disordered" evidence="1">
    <location>
        <begin position="180"/>
        <end position="202"/>
    </location>
</feature>
<evidence type="ECO:0000256" key="1">
    <source>
        <dbReference type="SAM" id="MobiDB-lite"/>
    </source>
</evidence>
<comment type="caution">
    <text evidence="2">The sequence shown here is derived from an EMBL/GenBank/DDBJ whole genome shotgun (WGS) entry which is preliminary data.</text>
</comment>
<accession>A0A433DGI1</accession>
<dbReference type="GO" id="GO:0000462">
    <property type="term" value="P:maturation of SSU-rRNA from tricistronic rRNA transcript (SSU-rRNA, 5.8S rRNA, LSU-rRNA)"/>
    <property type="evidence" value="ECO:0007669"/>
    <property type="project" value="TreeGrafter"/>
</dbReference>
<feature type="region of interest" description="Disordered" evidence="1">
    <location>
        <begin position="336"/>
        <end position="377"/>
    </location>
</feature>